<protein>
    <submittedName>
        <fullName evidence="3">DUF1345 domain-containing protein</fullName>
    </submittedName>
</protein>
<feature type="transmembrane region" description="Helical" evidence="2">
    <location>
        <begin position="215"/>
        <end position="236"/>
    </location>
</feature>
<dbReference type="Pfam" id="PF07077">
    <property type="entry name" value="DUF1345"/>
    <property type="match status" value="1"/>
</dbReference>
<keyword evidence="2" id="KW-0812">Transmembrane</keyword>
<dbReference type="EMBL" id="SGOE01000001">
    <property type="protein sequence ID" value="TRB09570.1"/>
    <property type="molecule type" value="Genomic_DNA"/>
</dbReference>
<gene>
    <name evidence="3" type="ORF">EXN61_06885</name>
</gene>
<evidence type="ECO:0000313" key="3">
    <source>
        <dbReference type="EMBL" id="TRB09570.1"/>
    </source>
</evidence>
<keyword evidence="2" id="KW-1133">Transmembrane helix</keyword>
<evidence type="ECO:0000313" key="4">
    <source>
        <dbReference type="Proteomes" id="UP000317023"/>
    </source>
</evidence>
<sequence>MTPANPKSPANPKGPANPKSPVNPGGDAYRRHRPFVIAFLVGAFSLALALAFAPALAIEIAAVFFFLTYLALVALRLPGLTAQHLKAHADSDDLPAIAIIAVTLLAVGVAVVSLFQALNHTGETVWTLLIAFASVIFGWLTIHTMTALHYAHLYWRPATVDGKRQHRGGMDFPATKEPCGYDFLYFAVVIGMTAQTSDVGVTTTAMRKVTLLHSIVSFFFNTVLVAAAVNAAVSLAG</sequence>
<feature type="transmembrane region" description="Helical" evidence="2">
    <location>
        <begin position="124"/>
        <end position="142"/>
    </location>
</feature>
<evidence type="ECO:0000256" key="2">
    <source>
        <dbReference type="SAM" id="Phobius"/>
    </source>
</evidence>
<dbReference type="InterPro" id="IPR009781">
    <property type="entry name" value="DUF1345"/>
</dbReference>
<organism evidence="3 4">
    <name type="scientific">Agrobacterium tumefaciens</name>
    <dbReference type="NCBI Taxonomy" id="358"/>
    <lineage>
        <taxon>Bacteria</taxon>
        <taxon>Pseudomonadati</taxon>
        <taxon>Pseudomonadota</taxon>
        <taxon>Alphaproteobacteria</taxon>
        <taxon>Hyphomicrobiales</taxon>
        <taxon>Rhizobiaceae</taxon>
        <taxon>Rhizobium/Agrobacterium group</taxon>
        <taxon>Agrobacterium</taxon>
        <taxon>Agrobacterium tumefaciens complex</taxon>
    </lineage>
</organism>
<keyword evidence="2" id="KW-0472">Membrane</keyword>
<comment type="caution">
    <text evidence="3">The sequence shown here is derived from an EMBL/GenBank/DDBJ whole genome shotgun (WGS) entry which is preliminary data.</text>
</comment>
<feature type="transmembrane region" description="Helical" evidence="2">
    <location>
        <begin position="94"/>
        <end position="118"/>
    </location>
</feature>
<name>A0A546Y9A2_AGRTU</name>
<evidence type="ECO:0000256" key="1">
    <source>
        <dbReference type="SAM" id="MobiDB-lite"/>
    </source>
</evidence>
<accession>A0A546Y9A2</accession>
<feature type="transmembrane region" description="Helical" evidence="2">
    <location>
        <begin position="35"/>
        <end position="54"/>
    </location>
</feature>
<dbReference type="Proteomes" id="UP000317023">
    <property type="component" value="Unassembled WGS sequence"/>
</dbReference>
<dbReference type="AlphaFoldDB" id="A0A546Y9A2"/>
<feature type="transmembrane region" description="Helical" evidence="2">
    <location>
        <begin position="60"/>
        <end position="82"/>
    </location>
</feature>
<proteinExistence type="predicted"/>
<reference evidence="3 4" key="1">
    <citation type="journal article" date="2019" name="Appl. Microbiol. Biotechnol.">
        <title>Differential efficiency of wild type rhizogenic strains for rol gene transformation of plants.</title>
        <authorList>
            <person name="Desmet S."/>
            <person name="De Keyser E."/>
            <person name="Van Vaerenbergh J."/>
            <person name="Baeyen S."/>
            <person name="Van Huylenbroeck J."/>
            <person name="Geelen D."/>
            <person name="Dhooghe E."/>
        </authorList>
    </citation>
    <scope>NUCLEOTIDE SEQUENCE [LARGE SCALE GENOMIC DNA]</scope>
    <source>
        <strain evidence="3 4">MAFF210266</strain>
    </source>
</reference>
<dbReference type="RefSeq" id="WP_142855712.1">
    <property type="nucleotide sequence ID" value="NZ_SGOE01000001.1"/>
</dbReference>
<feature type="region of interest" description="Disordered" evidence="1">
    <location>
        <begin position="1"/>
        <end position="24"/>
    </location>
</feature>